<evidence type="ECO:0000259" key="2">
    <source>
        <dbReference type="SMART" id="SM00858"/>
    </source>
</evidence>
<dbReference type="Proteomes" id="UP001595615">
    <property type="component" value="Unassembled WGS sequence"/>
</dbReference>
<feature type="domain" description="SAF" evidence="2">
    <location>
        <begin position="45"/>
        <end position="111"/>
    </location>
</feature>
<reference evidence="4" key="1">
    <citation type="journal article" date="2019" name="Int. J. Syst. Evol. Microbiol.">
        <title>The Global Catalogue of Microorganisms (GCM) 10K type strain sequencing project: providing services to taxonomists for standard genome sequencing and annotation.</title>
        <authorList>
            <consortium name="The Broad Institute Genomics Platform"/>
            <consortium name="The Broad Institute Genome Sequencing Center for Infectious Disease"/>
            <person name="Wu L."/>
            <person name="Ma J."/>
        </authorList>
    </citation>
    <scope>NUCLEOTIDE SEQUENCE [LARGE SCALE GENOMIC DNA]</scope>
    <source>
        <strain evidence="4">KCTC 42644</strain>
    </source>
</reference>
<evidence type="ECO:0000256" key="1">
    <source>
        <dbReference type="SAM" id="MobiDB-lite"/>
    </source>
</evidence>
<dbReference type="EMBL" id="JBHRXV010000004">
    <property type="protein sequence ID" value="MFC3711963.1"/>
    <property type="molecule type" value="Genomic_DNA"/>
</dbReference>
<dbReference type="NCBIfam" id="TIGR03177">
    <property type="entry name" value="pilus_cpaB"/>
    <property type="match status" value="1"/>
</dbReference>
<accession>A0ABV7X8A4</accession>
<keyword evidence="4" id="KW-1185">Reference proteome</keyword>
<dbReference type="CDD" id="cd11614">
    <property type="entry name" value="SAF_CpaB_FlgA_like"/>
    <property type="match status" value="1"/>
</dbReference>
<dbReference type="InterPro" id="IPR017592">
    <property type="entry name" value="Pilus_assmbl_Flp-typ_CpaB"/>
</dbReference>
<dbReference type="InterPro" id="IPR013974">
    <property type="entry name" value="SAF"/>
</dbReference>
<organism evidence="3 4">
    <name type="scientific">Sphingoaurantiacus capsulatus</name>
    <dbReference type="NCBI Taxonomy" id="1771310"/>
    <lineage>
        <taxon>Bacteria</taxon>
        <taxon>Pseudomonadati</taxon>
        <taxon>Pseudomonadota</taxon>
        <taxon>Alphaproteobacteria</taxon>
        <taxon>Sphingomonadales</taxon>
        <taxon>Sphingosinicellaceae</taxon>
        <taxon>Sphingoaurantiacus</taxon>
    </lineage>
</organism>
<dbReference type="Pfam" id="PF16976">
    <property type="entry name" value="RcpC"/>
    <property type="match status" value="1"/>
</dbReference>
<dbReference type="SMART" id="SM00858">
    <property type="entry name" value="SAF"/>
    <property type="match status" value="1"/>
</dbReference>
<dbReference type="Pfam" id="PF08666">
    <property type="entry name" value="SAF"/>
    <property type="match status" value="1"/>
</dbReference>
<sequence length="326" mass="33500">MDVRKLILLVGALLVAGVTAFMARSMFSGGGAAVAAPAPVEPIGNEVLVAAKPLPLGTIIVADMLVFQPWPKDMVEKAYFLKGTVDPATLVGKVVRHTVMAGQPVAHGALIGPGENGFLAAALGPGMRATTISLSDTSGIAGFLFPGDRVDVILTQEVSGDGPSLRTSETIVRNLRVLAVDQRMDDTSTEAKVGRTATLEVTPKLAEKITVAEKIGTLSLSLRSIADNAAELERAIAAGEVNVDGNDAAADRALELAVARMPSDVNPTYTTGGEVSRFQRSSMPSSKSSDDGGDKPAPAVAAARPAGPVVRVARGKDVSTVSVGGR</sequence>
<evidence type="ECO:0000313" key="3">
    <source>
        <dbReference type="EMBL" id="MFC3711963.1"/>
    </source>
</evidence>
<name>A0ABV7X8A4_9SPHN</name>
<feature type="region of interest" description="Disordered" evidence="1">
    <location>
        <begin position="263"/>
        <end position="326"/>
    </location>
</feature>
<proteinExistence type="predicted"/>
<protein>
    <submittedName>
        <fullName evidence="3">Flp pilus assembly protein CpaB</fullName>
    </submittedName>
</protein>
<evidence type="ECO:0000313" key="4">
    <source>
        <dbReference type="Proteomes" id="UP001595615"/>
    </source>
</evidence>
<dbReference type="InterPro" id="IPR031571">
    <property type="entry name" value="RcpC_dom"/>
</dbReference>
<feature type="compositionally biased region" description="Low complexity" evidence="1">
    <location>
        <begin position="295"/>
        <end position="312"/>
    </location>
</feature>
<gene>
    <name evidence="3" type="primary">cpaB</name>
    <name evidence="3" type="ORF">ACFOMD_05240</name>
</gene>
<comment type="caution">
    <text evidence="3">The sequence shown here is derived from an EMBL/GenBank/DDBJ whole genome shotgun (WGS) entry which is preliminary data.</text>
</comment>
<dbReference type="RefSeq" id="WP_380857940.1">
    <property type="nucleotide sequence ID" value="NZ_JBHRXV010000004.1"/>
</dbReference>